<evidence type="ECO:0000313" key="3">
    <source>
        <dbReference type="EMBL" id="ABC29562.1"/>
    </source>
</evidence>
<evidence type="ECO:0000256" key="1">
    <source>
        <dbReference type="SAM" id="MobiDB-lite"/>
    </source>
</evidence>
<protein>
    <recommendedName>
        <fullName evidence="2">MoxR-vWA-beta-propeller ternary system domain-containing protein</fullName>
    </recommendedName>
</protein>
<dbReference type="RefSeq" id="WP_011396631.1">
    <property type="nucleotide sequence ID" value="NC_007645.1"/>
</dbReference>
<feature type="compositionally biased region" description="Low complexity" evidence="1">
    <location>
        <begin position="293"/>
        <end position="305"/>
    </location>
</feature>
<dbReference type="AlphaFoldDB" id="Q2SIG2"/>
<dbReference type="EMBL" id="CP000155">
    <property type="protein sequence ID" value="ABC29562.1"/>
    <property type="molecule type" value="Genomic_DNA"/>
</dbReference>
<dbReference type="HOGENOM" id="CLU_313953_0_0_6"/>
<dbReference type="InterPro" id="IPR045547">
    <property type="entry name" value="bpX6"/>
</dbReference>
<organism evidence="3 4">
    <name type="scientific">Hahella chejuensis (strain KCTC 2396)</name>
    <dbReference type="NCBI Taxonomy" id="349521"/>
    <lineage>
        <taxon>Bacteria</taxon>
        <taxon>Pseudomonadati</taxon>
        <taxon>Pseudomonadota</taxon>
        <taxon>Gammaproteobacteria</taxon>
        <taxon>Oceanospirillales</taxon>
        <taxon>Hahellaceae</taxon>
        <taxon>Hahella</taxon>
    </lineage>
</organism>
<name>Q2SIG2_HAHCH</name>
<dbReference type="OrthoDB" id="3652574at2"/>
<feature type="domain" description="MoxR-vWA-beta-propeller ternary system" evidence="2">
    <location>
        <begin position="4"/>
        <end position="174"/>
    </location>
</feature>
<dbReference type="eggNOG" id="ENOG502ZBX4">
    <property type="taxonomic scope" value="Bacteria"/>
</dbReference>
<feature type="region of interest" description="Disordered" evidence="1">
    <location>
        <begin position="202"/>
        <end position="223"/>
    </location>
</feature>
<feature type="region of interest" description="Disordered" evidence="1">
    <location>
        <begin position="281"/>
        <end position="305"/>
    </location>
</feature>
<evidence type="ECO:0000313" key="4">
    <source>
        <dbReference type="Proteomes" id="UP000000238"/>
    </source>
</evidence>
<keyword evidence="4" id="KW-1185">Reference proteome</keyword>
<accession>Q2SIG2</accession>
<proteinExistence type="predicted"/>
<gene>
    <name evidence="3" type="ordered locus">HCH_02782</name>
</gene>
<evidence type="ECO:0000259" key="2">
    <source>
        <dbReference type="Pfam" id="PF19922"/>
    </source>
</evidence>
<dbReference type="Proteomes" id="UP000000238">
    <property type="component" value="Chromosome"/>
</dbReference>
<sequence length="901" mass="99268">MKAKKLLHQGVLDCQGLLLEPGSGNANLDGLKRQILENWIPGAFLYELDGCWALVWPQPRELNCQQISAYALVRYGDTLSTTPLQEGQFTANAPLQWLLRQHAGDLARLSLHKEKLRAPSEFIAINRYRVLTVEPLGEINPPEVAIQHVDSNVRQVFKGAGLQASQAQQETLEALKQSQSGASSGPTLSGLVRAALSGLFGQSGGNRPATASGPSRPSGSPWSRMRDAVSMYLMTTRMGAFLGRKQAQHLHKMMELFEQGLLEEALKNAIPLQDIRDAFERGPGRPAFGAPDSRQSLSLSTQRQNSGGSVYVQDESMSLLERTYEQAFKRLDAAGKVEEAAFVLADLLRKYERAVDYLEKHGRFKLAAELAEGQQLFPARVVRQWLLAGDIERAIAIVRQTGCHKNVLDLLQRHAPEEADRMRWEFASLQAAEGDFHAAVTLAWPLEDKRAEVIDWISKAVSEGGDNAAKLLVYYLKSGHPANAQTYLTEVLRILSTDQAEYVNVRYTLIQELSTSSGADAKQEAVRLAARTAVRALLNELSAGHAQYDKRLLQRLLGVAADPLLSHEITALSLGAAGRSQGEALYTRVQPLEYGLTKGAGAAILDICPLHNGGFLIARGDAGLFMHNALGQCIHSWSVGARALVGSDHGNRALVLDRNESFIKAQYFDLAGRSVRRWLELKADRIADSFDGGQWIAAEGVSLWSLDVLNPQRTALWSISDLPGQVVALNRTPRSLTLLVQSSEDAFELWRYRLPHFFLRARDPISKTMIRQCRPLAMGSDGVIAGIFKDPRDTGVEYLSLIEGDHRGDPLALPPTDKIAHVLLEDDWLAVATQSPGGGRKFRLYARQGRLIRQLCLSINVEGFAPVRAKFFPGRLALYSDDGKVMVIELAEGRLVADWSL</sequence>
<dbReference type="STRING" id="349521.HCH_02782"/>
<dbReference type="Pfam" id="PF19922">
    <property type="entry name" value="bpX6"/>
    <property type="match status" value="1"/>
</dbReference>
<dbReference type="KEGG" id="hch:HCH_02782"/>
<feature type="compositionally biased region" description="Low complexity" evidence="1">
    <location>
        <begin position="207"/>
        <end position="223"/>
    </location>
</feature>
<reference evidence="3 4" key="1">
    <citation type="journal article" date="2005" name="Nucleic Acids Res.">
        <title>Genomic blueprint of Hahella chejuensis, a marine microbe producing an algicidal agent.</title>
        <authorList>
            <person name="Jeong H."/>
            <person name="Yim J.H."/>
            <person name="Lee C."/>
            <person name="Choi S.-H."/>
            <person name="Park Y.K."/>
            <person name="Yoon S.H."/>
            <person name="Hur C.-G."/>
            <person name="Kang H.-Y."/>
            <person name="Kim D."/>
            <person name="Lee H.H."/>
            <person name="Park K.H."/>
            <person name="Park S.-H."/>
            <person name="Park H.-S."/>
            <person name="Lee H.K."/>
            <person name="Oh T.K."/>
            <person name="Kim J.F."/>
        </authorList>
    </citation>
    <scope>NUCLEOTIDE SEQUENCE [LARGE SCALE GENOMIC DNA]</scope>
    <source>
        <strain evidence="3 4">KCTC 2396</strain>
    </source>
</reference>